<dbReference type="EMBL" id="CP022540">
    <property type="protein sequence ID" value="ASP20073.1"/>
    <property type="molecule type" value="Genomic_DNA"/>
</dbReference>
<reference evidence="1 2" key="1">
    <citation type="submission" date="2017-07" db="EMBL/GenBank/DDBJ databases">
        <title>Genome Sequence of Antarctobacter heliothermus Strain SMS3 Isolated from a culture of the Diatom Skeletonema marinoi.</title>
        <authorList>
            <person name="Topel M."/>
            <person name="Pinder M.I.M."/>
            <person name="Johansson O.N."/>
            <person name="Kourtchenko O."/>
            <person name="Godhe A."/>
            <person name="Clarke A.K."/>
        </authorList>
    </citation>
    <scope>NUCLEOTIDE SEQUENCE [LARGE SCALE GENOMIC DNA]</scope>
    <source>
        <strain evidence="1 2">SMS3</strain>
    </source>
</reference>
<dbReference type="Pfam" id="PF05962">
    <property type="entry name" value="HutD"/>
    <property type="match status" value="1"/>
</dbReference>
<dbReference type="OrthoDB" id="9800082at2"/>
<dbReference type="PANTHER" id="PTHR37943:SF1">
    <property type="entry name" value="PROTEIN VES"/>
    <property type="match status" value="1"/>
</dbReference>
<dbReference type="Gene3D" id="2.60.120.10">
    <property type="entry name" value="Jelly Rolls"/>
    <property type="match status" value="1"/>
</dbReference>
<accession>A0A222E1P6</accession>
<proteinExistence type="predicted"/>
<dbReference type="RefSeq" id="WP_094034211.1">
    <property type="nucleotide sequence ID" value="NZ_CP022540.1"/>
</dbReference>
<evidence type="ECO:0008006" key="3">
    <source>
        <dbReference type="Google" id="ProtNLM"/>
    </source>
</evidence>
<organism evidence="1 2">
    <name type="scientific">Antarctobacter heliothermus</name>
    <dbReference type="NCBI Taxonomy" id="74033"/>
    <lineage>
        <taxon>Bacteria</taxon>
        <taxon>Pseudomonadati</taxon>
        <taxon>Pseudomonadota</taxon>
        <taxon>Alphaproteobacteria</taxon>
        <taxon>Rhodobacterales</taxon>
        <taxon>Roseobacteraceae</taxon>
        <taxon>Antarctobacter</taxon>
    </lineage>
</organism>
<dbReference type="Proteomes" id="UP000203589">
    <property type="component" value="Chromosome"/>
</dbReference>
<dbReference type="PANTHER" id="PTHR37943">
    <property type="entry name" value="PROTEIN VES"/>
    <property type="match status" value="1"/>
</dbReference>
<dbReference type="InterPro" id="IPR011051">
    <property type="entry name" value="RmlC_Cupin_sf"/>
</dbReference>
<gene>
    <name evidence="1" type="ORF">ANTHELSMS3_01371</name>
</gene>
<dbReference type="InterPro" id="IPR010282">
    <property type="entry name" value="Uncharacterised_HutD/Ves"/>
</dbReference>
<keyword evidence="2" id="KW-1185">Reference proteome</keyword>
<name>A0A222E1P6_9RHOB</name>
<evidence type="ECO:0000313" key="2">
    <source>
        <dbReference type="Proteomes" id="UP000203589"/>
    </source>
</evidence>
<dbReference type="InterPro" id="IPR014710">
    <property type="entry name" value="RmlC-like_jellyroll"/>
</dbReference>
<protein>
    <recommendedName>
        <fullName evidence="3">HutD</fullName>
    </recommendedName>
</protein>
<dbReference type="SUPFAM" id="SSF51182">
    <property type="entry name" value="RmlC-like cupins"/>
    <property type="match status" value="1"/>
</dbReference>
<dbReference type="KEGG" id="aht:ANTHELSMS3_01371"/>
<evidence type="ECO:0000313" key="1">
    <source>
        <dbReference type="EMBL" id="ASP20073.1"/>
    </source>
</evidence>
<dbReference type="AlphaFoldDB" id="A0A222E1P6"/>
<sequence>MSTPIRVVRTDDWTEMPWLNGGGTTSEIAAHKEGDAWLWRLSTAIVAQDGPYSQFPGLTRISTVIAGAGTDVADKSGGDWQRITPFAPIRLEGHRQVQGRLVDGPIRFLNLFFDPTRLFASVAVTQLDGDRMTDPHETMVFCVEGQCDIGTSPGVGVKAMDLACCVPASQRLSGRASLVLISLNWIR</sequence>